<evidence type="ECO:0000259" key="9">
    <source>
        <dbReference type="Pfam" id="PF23559"/>
    </source>
</evidence>
<dbReference type="Pfam" id="PF13306">
    <property type="entry name" value="LRR_5"/>
    <property type="match status" value="2"/>
</dbReference>
<feature type="domain" description="Disease resistance protein winged helix" evidence="9">
    <location>
        <begin position="434"/>
        <end position="505"/>
    </location>
</feature>
<keyword evidence="12" id="KW-0378">Hydrolase</keyword>
<dbReference type="GO" id="GO:0051707">
    <property type="term" value="P:response to other organism"/>
    <property type="evidence" value="ECO:0007669"/>
    <property type="project" value="UniProtKB-ARBA"/>
</dbReference>
<feature type="domain" description="NB-ARC" evidence="7">
    <location>
        <begin position="192"/>
        <end position="347"/>
    </location>
</feature>
<evidence type="ECO:0000256" key="1">
    <source>
        <dbReference type="ARBA" id="ARBA00022614"/>
    </source>
</evidence>
<keyword evidence="6" id="KW-0175">Coiled coil</keyword>
<evidence type="ECO:0000256" key="4">
    <source>
        <dbReference type="ARBA" id="ARBA00022821"/>
    </source>
</evidence>
<evidence type="ECO:0000256" key="6">
    <source>
        <dbReference type="SAM" id="Coils"/>
    </source>
</evidence>
<dbReference type="InterPro" id="IPR038005">
    <property type="entry name" value="RX-like_CC"/>
</dbReference>
<dbReference type="Pfam" id="PF23559">
    <property type="entry name" value="WHD_DRP"/>
    <property type="match status" value="1"/>
</dbReference>
<keyword evidence="3" id="KW-0547">Nucleotide-binding</keyword>
<dbReference type="Pfam" id="PF18052">
    <property type="entry name" value="Rx_N"/>
    <property type="match status" value="1"/>
</dbReference>
<dbReference type="InterPro" id="IPR055414">
    <property type="entry name" value="LRR_R13L4/SHOC2-like"/>
</dbReference>
<dbReference type="SUPFAM" id="SSF52058">
    <property type="entry name" value="L domain-like"/>
    <property type="match status" value="2"/>
</dbReference>
<comment type="caution">
    <text evidence="12">The sequence shown here is derived from an EMBL/GenBank/DDBJ whole genome shotgun (WGS) entry which is preliminary data.</text>
</comment>
<evidence type="ECO:0000256" key="2">
    <source>
        <dbReference type="ARBA" id="ARBA00022737"/>
    </source>
</evidence>
<keyword evidence="4" id="KW-0611">Plant defense</keyword>
<dbReference type="InterPro" id="IPR002182">
    <property type="entry name" value="NB-ARC"/>
</dbReference>
<sequence>MAEFLTFAAQGILTRVALLAEQNFSLLWGFKGELQILRDSLSLIQAMLRDAEQRQDRAPEVLKIWVKKLEDIAHDADDVLDEYEYEVLRRKVVLQNQMYKKVQNFYSLHNPLAFRVNMAHKIKKINLSLVNLKNEAASIGLVSLDTTSHDIDARVDRETDSNFQLDENNIIGRGELLSVIVKTLIDSNNNLENTPSVMAIVGLAGIGKTTLAKSVYHDCQIDTHFHTKIWICVSIPFEVKVILSGILESLKPEKAGIKGKDAICKNLQEDLKGKRYLLILDDVWNDNPQKWDDLMSCLLKVNDTRGSNIIVTTRSDRAAKVVETLPRCDMRKLSDNECWLILKDKAVPFGSAPMSKEQELTGRKIAKKCGGVPLVAKVLGSIMRSKNSDEWSTIEESTLWELPEEENRIFSVMKLSFDELKSPSLKQCFAYCSVFMKGFKIEKNDLIQLWMAQGLLHPSPNREMEDTGNAYFNILLENSFFQDVTKDEFGVITHCKMHDLVHDLAEHVSKSKNNSNDIRHVGHIHSSVLQSIPKRSVQKLHSFFLNPYFQVVLDNIFPSFRCLRVLNLYMVNILKLPISIGDLLHLRYLEISRTQITRLPKSIGKLYNLQTLRMYGLKLNKFPKEMRNLISLRHVKFDARLCFKKFPVGIGQLTNLQSIPFFIVGQKGSPGIEELASLNQLKGNLSIYHLELVKDGDEAKKANLVEKTRIRKLSFEWAKYWPPRNKHDEDVLEGLKPPPQLECLEINNFMGDSLPSWIETNALFPALKTLSIREASNLLQWMEAEVLPAFPCLEELFLLHCHQLTIAPSHFPSLQRLVIEHMDSCNPIASILSNRLTTLTSLTIMNVKGLTSLPEGTLSNNKNLAYLEIRSCQDLTSIGPDVLMGCCTALQSLNISKCPNLRYLPEGLHPQCLKQLIIDNCESLELIPIAESLTSLQELTILGCPKLCSLPMGLESCTSLEMLEIGSCSKITSIPIGHGLPLLRGLDIVDCLQLSSLPSWLEYCTSLQNLSIRNCDKLTSISLHSLPSLGKLSIKYCDSLESVSTVQGFTSLRQFIIEGCERLTCLLIGQEAFPKLKSLNISMCGSLRYLSDGLQSHVSLEKLKISDCRNLQTIPSLSNLTSIQMLNISNCSGLTSLPGGVALEIASSPTSLTCLKELEIGGFKKDLESFLAFEVTSQQLDVLRSWGWPKLKSLPEQIQHLTLLRKLTIQSFEQVEAFPEWFGNLASLVVLRIQNCSSLMYLPSVGSMQHLTKLKQLEISSCPKLQERCSKASGPEWPKISHIPNIYIDGYLSMVEKVEVMDWSSCGR</sequence>
<dbReference type="InterPro" id="IPR058922">
    <property type="entry name" value="WHD_DRP"/>
</dbReference>
<feature type="domain" description="Disease resistance R13L4/SHOC-2-like LRR" evidence="10">
    <location>
        <begin position="552"/>
        <end position="820"/>
    </location>
</feature>
<dbReference type="InterPro" id="IPR026906">
    <property type="entry name" value="LRR_5"/>
</dbReference>
<gene>
    <name evidence="12" type="ORF">RchiOBHm_Chr1g0350501</name>
</gene>
<dbReference type="InterPro" id="IPR006553">
    <property type="entry name" value="Leu-rich_rpt_Cys-con_subtyp"/>
</dbReference>
<keyword evidence="5" id="KW-0067">ATP-binding</keyword>
<dbReference type="Gene3D" id="1.20.5.4130">
    <property type="match status" value="1"/>
</dbReference>
<dbReference type="CDD" id="cd14798">
    <property type="entry name" value="RX-CC_like"/>
    <property type="match status" value="1"/>
</dbReference>
<dbReference type="GO" id="GO:0005524">
    <property type="term" value="F:ATP binding"/>
    <property type="evidence" value="ECO:0007669"/>
    <property type="project" value="UniProtKB-KW"/>
</dbReference>
<dbReference type="Pfam" id="PF23598">
    <property type="entry name" value="LRR_14"/>
    <property type="match status" value="1"/>
</dbReference>
<dbReference type="OrthoDB" id="1896560at2759"/>
<evidence type="ECO:0000256" key="3">
    <source>
        <dbReference type="ARBA" id="ARBA00022741"/>
    </source>
</evidence>
<dbReference type="InterPro" id="IPR041118">
    <property type="entry name" value="Rx_N"/>
</dbReference>
<dbReference type="Gramene" id="PRQ57635">
    <property type="protein sequence ID" value="PRQ57635"/>
    <property type="gene ID" value="RchiOBHm_Chr1g0350501"/>
</dbReference>
<reference evidence="12 13" key="1">
    <citation type="journal article" date="2018" name="Nat. Genet.">
        <title>The Rosa genome provides new insights in the design of modern roses.</title>
        <authorList>
            <person name="Bendahmane M."/>
        </authorList>
    </citation>
    <scope>NUCLEOTIDE SEQUENCE [LARGE SCALE GENOMIC DNA]</scope>
    <source>
        <strain evidence="13">cv. Old Blush</strain>
    </source>
</reference>
<dbReference type="InterPro" id="IPR027417">
    <property type="entry name" value="P-loop_NTPase"/>
</dbReference>
<evidence type="ECO:0000259" key="10">
    <source>
        <dbReference type="Pfam" id="PF23598"/>
    </source>
</evidence>
<dbReference type="GO" id="GO:0043531">
    <property type="term" value="F:ADP binding"/>
    <property type="evidence" value="ECO:0007669"/>
    <property type="project" value="InterPro"/>
</dbReference>
<keyword evidence="13" id="KW-1185">Reference proteome</keyword>
<dbReference type="SUPFAM" id="SSF52540">
    <property type="entry name" value="P-loop containing nucleoside triphosphate hydrolases"/>
    <property type="match status" value="1"/>
</dbReference>
<accession>A0A2P6SG30</accession>
<evidence type="ECO:0000313" key="13">
    <source>
        <dbReference type="Proteomes" id="UP000238479"/>
    </source>
</evidence>
<dbReference type="EMBL" id="PDCK01000039">
    <property type="protein sequence ID" value="PRQ57635.1"/>
    <property type="molecule type" value="Genomic_DNA"/>
</dbReference>
<dbReference type="InterPro" id="IPR056789">
    <property type="entry name" value="LRR_R13L1-DRL21"/>
</dbReference>
<protein>
    <submittedName>
        <fullName evidence="12">Putative P-loop containing nucleoside triphosphate hydrolase, leucine-rich repeat domain, L</fullName>
    </submittedName>
</protein>
<dbReference type="InterPro" id="IPR036388">
    <property type="entry name" value="WH-like_DNA-bd_sf"/>
</dbReference>
<dbReference type="SMART" id="SM00367">
    <property type="entry name" value="LRR_CC"/>
    <property type="match status" value="5"/>
</dbReference>
<dbReference type="GO" id="GO:0016787">
    <property type="term" value="F:hydrolase activity"/>
    <property type="evidence" value="ECO:0007669"/>
    <property type="project" value="UniProtKB-KW"/>
</dbReference>
<dbReference type="PANTHER" id="PTHR36766">
    <property type="entry name" value="PLANT BROAD-SPECTRUM MILDEW RESISTANCE PROTEIN RPW8"/>
    <property type="match status" value="1"/>
</dbReference>
<feature type="domain" description="Disease resistance N-terminal" evidence="8">
    <location>
        <begin position="12"/>
        <end position="97"/>
    </location>
</feature>
<dbReference type="GO" id="GO:0006952">
    <property type="term" value="P:defense response"/>
    <property type="evidence" value="ECO:0007669"/>
    <property type="project" value="UniProtKB-KW"/>
</dbReference>
<feature type="domain" description="R13L1/DRL21-like LRR repeat region" evidence="11">
    <location>
        <begin position="1196"/>
        <end position="1261"/>
    </location>
</feature>
<dbReference type="Gene3D" id="1.10.10.10">
    <property type="entry name" value="Winged helix-like DNA-binding domain superfamily/Winged helix DNA-binding domain"/>
    <property type="match status" value="1"/>
</dbReference>
<dbReference type="Pfam" id="PF25019">
    <property type="entry name" value="LRR_R13L1-DRL21"/>
    <property type="match status" value="1"/>
</dbReference>
<dbReference type="Gene3D" id="3.40.50.300">
    <property type="entry name" value="P-loop containing nucleotide triphosphate hydrolases"/>
    <property type="match status" value="1"/>
</dbReference>
<dbReference type="InterPro" id="IPR032675">
    <property type="entry name" value="LRR_dom_sf"/>
</dbReference>
<evidence type="ECO:0000313" key="12">
    <source>
        <dbReference type="EMBL" id="PRQ57635.1"/>
    </source>
</evidence>
<dbReference type="Gene3D" id="3.80.10.10">
    <property type="entry name" value="Ribonuclease Inhibitor"/>
    <property type="match status" value="4"/>
</dbReference>
<organism evidence="12 13">
    <name type="scientific">Rosa chinensis</name>
    <name type="common">China rose</name>
    <dbReference type="NCBI Taxonomy" id="74649"/>
    <lineage>
        <taxon>Eukaryota</taxon>
        <taxon>Viridiplantae</taxon>
        <taxon>Streptophyta</taxon>
        <taxon>Embryophyta</taxon>
        <taxon>Tracheophyta</taxon>
        <taxon>Spermatophyta</taxon>
        <taxon>Magnoliopsida</taxon>
        <taxon>eudicotyledons</taxon>
        <taxon>Gunneridae</taxon>
        <taxon>Pentapetalae</taxon>
        <taxon>rosids</taxon>
        <taxon>fabids</taxon>
        <taxon>Rosales</taxon>
        <taxon>Rosaceae</taxon>
        <taxon>Rosoideae</taxon>
        <taxon>Rosoideae incertae sedis</taxon>
        <taxon>Rosa</taxon>
    </lineage>
</organism>
<evidence type="ECO:0000259" key="7">
    <source>
        <dbReference type="Pfam" id="PF00931"/>
    </source>
</evidence>
<keyword evidence="1" id="KW-0433">Leucine-rich repeat</keyword>
<dbReference type="Proteomes" id="UP000238479">
    <property type="component" value="Chromosome 1"/>
</dbReference>
<dbReference type="PANTHER" id="PTHR36766:SF70">
    <property type="entry name" value="DISEASE RESISTANCE PROTEIN RGA4"/>
    <property type="match status" value="1"/>
</dbReference>
<keyword evidence="2" id="KW-0677">Repeat</keyword>
<dbReference type="Pfam" id="PF00931">
    <property type="entry name" value="NB-ARC"/>
    <property type="match status" value="1"/>
</dbReference>
<evidence type="ECO:0000259" key="11">
    <source>
        <dbReference type="Pfam" id="PF25019"/>
    </source>
</evidence>
<dbReference type="PRINTS" id="PR00364">
    <property type="entry name" value="DISEASERSIST"/>
</dbReference>
<evidence type="ECO:0000256" key="5">
    <source>
        <dbReference type="ARBA" id="ARBA00022840"/>
    </source>
</evidence>
<name>A0A2P6SG30_ROSCH</name>
<dbReference type="Gene3D" id="1.10.8.430">
    <property type="entry name" value="Helical domain of apoptotic protease-activating factors"/>
    <property type="match status" value="1"/>
</dbReference>
<dbReference type="FunFam" id="1.10.10.10:FF:000322">
    <property type="entry name" value="Probable disease resistance protein At1g63360"/>
    <property type="match status" value="1"/>
</dbReference>
<dbReference type="OMA" id="IFEWAGK"/>
<evidence type="ECO:0000259" key="8">
    <source>
        <dbReference type="Pfam" id="PF18052"/>
    </source>
</evidence>
<feature type="coiled-coil region" evidence="6">
    <location>
        <begin position="34"/>
        <end position="86"/>
    </location>
</feature>
<proteinExistence type="predicted"/>
<dbReference type="InterPro" id="IPR042197">
    <property type="entry name" value="Apaf_helical"/>
</dbReference>